<dbReference type="InterPro" id="IPR006938">
    <property type="entry name" value="DUF624"/>
</dbReference>
<name>A0A9W6H256_9MICO</name>
<feature type="transmembrane region" description="Helical" evidence="1">
    <location>
        <begin position="107"/>
        <end position="132"/>
    </location>
</feature>
<evidence type="ECO:0000313" key="3">
    <source>
        <dbReference type="Proteomes" id="UP001142462"/>
    </source>
</evidence>
<keyword evidence="3" id="KW-1185">Reference proteome</keyword>
<keyword evidence="1" id="KW-0472">Membrane</keyword>
<dbReference type="RefSeq" id="WP_271172901.1">
    <property type="nucleotide sequence ID" value="NZ_BSEJ01000005.1"/>
</dbReference>
<dbReference type="Proteomes" id="UP001142462">
    <property type="component" value="Unassembled WGS sequence"/>
</dbReference>
<proteinExistence type="predicted"/>
<feature type="transmembrane region" description="Helical" evidence="1">
    <location>
        <begin position="76"/>
        <end position="95"/>
    </location>
</feature>
<keyword evidence="1" id="KW-1133">Transmembrane helix</keyword>
<sequence>MNGIFAADSALMRFLTRVADAMILNGLFIVASLPVVTIGASLTALSFTGRRLATGACESVTGDFLRSFRRNLRQATALWLLMLLVGAALAAWFVVVNGVGVPPMLEFALLAIWYVVVFFCVAWAVYVFPYLATFEGTIPEVLRNARLLSLRHPLSTFLILTVLVLSAVVTIFSPQATGYGLLWLLIGFGGLAIVIGSVLDRVFSRYIDSSSER</sequence>
<comment type="caution">
    <text evidence="2">The sequence shown here is derived from an EMBL/GenBank/DDBJ whole genome shotgun (WGS) entry which is preliminary data.</text>
</comment>
<feature type="transmembrane region" description="Helical" evidence="1">
    <location>
        <begin position="153"/>
        <end position="173"/>
    </location>
</feature>
<feature type="transmembrane region" description="Helical" evidence="1">
    <location>
        <begin position="22"/>
        <end position="45"/>
    </location>
</feature>
<dbReference type="AlphaFoldDB" id="A0A9W6H256"/>
<keyword evidence="1" id="KW-0812">Transmembrane</keyword>
<evidence type="ECO:0000313" key="2">
    <source>
        <dbReference type="EMBL" id="GLJ61187.1"/>
    </source>
</evidence>
<dbReference type="EMBL" id="BSEJ01000005">
    <property type="protein sequence ID" value="GLJ61187.1"/>
    <property type="molecule type" value="Genomic_DNA"/>
</dbReference>
<reference evidence="2" key="2">
    <citation type="submission" date="2023-01" db="EMBL/GenBank/DDBJ databases">
        <authorList>
            <person name="Sun Q."/>
            <person name="Evtushenko L."/>
        </authorList>
    </citation>
    <scope>NUCLEOTIDE SEQUENCE</scope>
    <source>
        <strain evidence="2">VKM Ac-1020</strain>
    </source>
</reference>
<gene>
    <name evidence="2" type="ORF">GCM10017576_13160</name>
</gene>
<evidence type="ECO:0000256" key="1">
    <source>
        <dbReference type="SAM" id="Phobius"/>
    </source>
</evidence>
<protein>
    <submittedName>
        <fullName evidence="2">Beta-carotene 15,15'-monooxygenase</fullName>
    </submittedName>
</protein>
<reference evidence="2" key="1">
    <citation type="journal article" date="2014" name="Int. J. Syst. Evol. Microbiol.">
        <title>Complete genome sequence of Corynebacterium casei LMG S-19264T (=DSM 44701T), isolated from a smear-ripened cheese.</title>
        <authorList>
            <consortium name="US DOE Joint Genome Institute (JGI-PGF)"/>
            <person name="Walter F."/>
            <person name="Albersmeier A."/>
            <person name="Kalinowski J."/>
            <person name="Ruckert C."/>
        </authorList>
    </citation>
    <scope>NUCLEOTIDE SEQUENCE</scope>
    <source>
        <strain evidence="2">VKM Ac-1020</strain>
    </source>
</reference>
<accession>A0A9W6H256</accession>
<organism evidence="2 3">
    <name type="scientific">Microbacterium barkeri</name>
    <dbReference type="NCBI Taxonomy" id="33917"/>
    <lineage>
        <taxon>Bacteria</taxon>
        <taxon>Bacillati</taxon>
        <taxon>Actinomycetota</taxon>
        <taxon>Actinomycetes</taxon>
        <taxon>Micrococcales</taxon>
        <taxon>Microbacteriaceae</taxon>
        <taxon>Microbacterium</taxon>
    </lineage>
</organism>
<dbReference type="Pfam" id="PF04854">
    <property type="entry name" value="DUF624"/>
    <property type="match status" value="1"/>
</dbReference>
<feature type="transmembrane region" description="Helical" evidence="1">
    <location>
        <begin position="179"/>
        <end position="199"/>
    </location>
</feature>